<dbReference type="EMBL" id="HG994361">
    <property type="protein sequence ID" value="CAF2161755.1"/>
    <property type="molecule type" value="Genomic_DNA"/>
</dbReference>
<dbReference type="CDD" id="cd23807">
    <property type="entry name" value="UEV_UBE2V"/>
    <property type="match status" value="1"/>
</dbReference>
<dbReference type="Gene3D" id="3.10.110.10">
    <property type="entry name" value="Ubiquitin Conjugating Enzyme"/>
    <property type="match status" value="1"/>
</dbReference>
<evidence type="ECO:0000256" key="2">
    <source>
        <dbReference type="ARBA" id="ARBA00065118"/>
    </source>
</evidence>
<reference evidence="5 6" key="2">
    <citation type="submission" date="2021-05" db="EMBL/GenBank/DDBJ databases">
        <title>Genome Assembly of Synthetic Allotetraploid Brassica napus Reveals Homoeologous Exchanges between Subgenomes.</title>
        <authorList>
            <person name="Davis J.T."/>
        </authorList>
    </citation>
    <scope>NUCLEOTIDE SEQUENCE [LARGE SCALE GENOMIC DNA]</scope>
    <source>
        <strain evidence="6">cv. Da-Ae</strain>
        <tissue evidence="5">Seedling</tissue>
    </source>
</reference>
<feature type="domain" description="UBC core" evidence="3">
    <location>
        <begin position="11"/>
        <end position="165"/>
    </location>
</feature>
<evidence type="ECO:0000313" key="6">
    <source>
        <dbReference type="Proteomes" id="UP000824890"/>
    </source>
</evidence>
<dbReference type="InterPro" id="IPR011992">
    <property type="entry name" value="EF-hand-dom_pair"/>
</dbReference>
<dbReference type="PROSITE" id="PS50127">
    <property type="entry name" value="UBC_2"/>
    <property type="match status" value="1"/>
</dbReference>
<dbReference type="InterPro" id="IPR007736">
    <property type="entry name" value="Caleosin-related"/>
</dbReference>
<evidence type="ECO:0000313" key="5">
    <source>
        <dbReference type="EMBL" id="KAH0918152.1"/>
    </source>
</evidence>
<reference evidence="4" key="1">
    <citation type="submission" date="2021-01" db="EMBL/GenBank/DDBJ databases">
        <authorList>
            <consortium name="Genoscope - CEA"/>
            <person name="William W."/>
        </authorList>
    </citation>
    <scope>NUCLEOTIDE SEQUENCE</scope>
</reference>
<evidence type="ECO:0000313" key="4">
    <source>
        <dbReference type="EMBL" id="CAF2161755.1"/>
    </source>
</evidence>
<dbReference type="PANTHER" id="PTHR31495:SF38">
    <property type="entry name" value="CALEOSIN"/>
    <property type="match status" value="1"/>
</dbReference>
<dbReference type="AlphaFoldDB" id="A0A816YI10"/>
<comment type="similarity">
    <text evidence="1">Belongs to the caleosin family.</text>
</comment>
<dbReference type="InterPro" id="IPR000608">
    <property type="entry name" value="UBC"/>
</dbReference>
<dbReference type="Proteomes" id="UP001295469">
    <property type="component" value="Chromosome A07"/>
</dbReference>
<protein>
    <submittedName>
        <fullName evidence="4">(rape) hypothetical protein</fullName>
    </submittedName>
</protein>
<keyword evidence="6" id="KW-1185">Reference proteome</keyword>
<dbReference type="Pfam" id="PF05042">
    <property type="entry name" value="Caleosin"/>
    <property type="match status" value="1"/>
</dbReference>
<dbReference type="InterPro" id="IPR016135">
    <property type="entry name" value="UBQ-conjugating_enzyme/RWD"/>
</dbReference>
<dbReference type="EMBL" id="JAGKQM010000007">
    <property type="protein sequence ID" value="KAH0918152.1"/>
    <property type="molecule type" value="Genomic_DNA"/>
</dbReference>
<dbReference type="FunFam" id="3.10.110.10:FF:000019">
    <property type="entry name" value="Ubiquitin-conjugating enzyme E2 variant 1C"/>
    <property type="match status" value="1"/>
</dbReference>
<dbReference type="PANTHER" id="PTHR31495">
    <property type="entry name" value="PEROXYGENASE 3-RELATED"/>
    <property type="match status" value="1"/>
</dbReference>
<name>A0A816YI10_BRANA</name>
<organism evidence="4">
    <name type="scientific">Brassica napus</name>
    <name type="common">Rape</name>
    <dbReference type="NCBI Taxonomy" id="3708"/>
    <lineage>
        <taxon>Eukaryota</taxon>
        <taxon>Viridiplantae</taxon>
        <taxon>Streptophyta</taxon>
        <taxon>Embryophyta</taxon>
        <taxon>Tracheophyta</taxon>
        <taxon>Spermatophyta</taxon>
        <taxon>Magnoliopsida</taxon>
        <taxon>eudicotyledons</taxon>
        <taxon>Gunneridae</taxon>
        <taxon>Pentapetalae</taxon>
        <taxon>rosids</taxon>
        <taxon>malvids</taxon>
        <taxon>Brassicales</taxon>
        <taxon>Brassicaceae</taxon>
        <taxon>Brassiceae</taxon>
        <taxon>Brassica</taxon>
    </lineage>
</organism>
<gene>
    <name evidence="4" type="ORF">DARMORV10_A07P13930.1</name>
    <name evidence="5" type="ORF">HID58_025812</name>
</gene>
<dbReference type="SUPFAM" id="SSF47473">
    <property type="entry name" value="EF-hand"/>
    <property type="match status" value="1"/>
</dbReference>
<proteinExistence type="inferred from homology"/>
<evidence type="ECO:0000259" key="3">
    <source>
        <dbReference type="PROSITE" id="PS50127"/>
    </source>
</evidence>
<comment type="subunit">
    <text evidence="2">Heterodimer with UBC35 or UBC36.</text>
</comment>
<sequence length="332" mass="37988">MSSEEAKVVVPRSFRLLEELERGEKGIGDGTVSYGMDDADDIYMQSWTGTILGPHNTAYEGKIFQLKLFCGKEYPERPPTVRFQTRINMACVNPETGVVEPSLFPMLTNWRREYTMEDILVKLKKEMMTSHNRKLAQPHEEGESGEEGYTALEKHVAFFDRNGDGVIYPWETYHGFRALGLGRLPSAIAGLFINMGLSKKTRPGKGFSLLFPIEVKNSHFCIHGSVTEAYDKNGRFVESKFEEIFKKHARSHRNALTYKELLQLLKSNRDPGDFGGWIAAYGEWKLLYELCKDEDGLLTREAVKGAFDGSIFRKLEKERLSSSHKKNEKRRR</sequence>
<accession>A0A816YI10</accession>
<dbReference type="SMART" id="SM00212">
    <property type="entry name" value="UBCc"/>
    <property type="match status" value="1"/>
</dbReference>
<evidence type="ECO:0000256" key="1">
    <source>
        <dbReference type="ARBA" id="ARBA00006765"/>
    </source>
</evidence>
<dbReference type="SUPFAM" id="SSF54495">
    <property type="entry name" value="UBC-like"/>
    <property type="match status" value="1"/>
</dbReference>
<dbReference type="Proteomes" id="UP000824890">
    <property type="component" value="Unassembled WGS sequence"/>
</dbReference>